<dbReference type="CDD" id="cd21451">
    <property type="entry name" value="DLC-like_TCTEX1D"/>
    <property type="match status" value="1"/>
</dbReference>
<dbReference type="InterPro" id="IPR038586">
    <property type="entry name" value="Tctex-1-like_sf"/>
</dbReference>
<dbReference type="InterPro" id="IPR005334">
    <property type="entry name" value="Tctex-1-like"/>
</dbReference>
<evidence type="ECO:0000313" key="2">
    <source>
        <dbReference type="EMBL" id="CAH0392635.1"/>
    </source>
</evidence>
<organism evidence="2 3">
    <name type="scientific">Bemisia tabaci</name>
    <name type="common">Sweetpotato whitefly</name>
    <name type="synonym">Aleurodes tabaci</name>
    <dbReference type="NCBI Taxonomy" id="7038"/>
    <lineage>
        <taxon>Eukaryota</taxon>
        <taxon>Metazoa</taxon>
        <taxon>Ecdysozoa</taxon>
        <taxon>Arthropoda</taxon>
        <taxon>Hexapoda</taxon>
        <taxon>Insecta</taxon>
        <taxon>Pterygota</taxon>
        <taxon>Neoptera</taxon>
        <taxon>Paraneoptera</taxon>
        <taxon>Hemiptera</taxon>
        <taxon>Sternorrhyncha</taxon>
        <taxon>Aleyrodoidea</taxon>
        <taxon>Aleyrodidae</taxon>
        <taxon>Aleyrodinae</taxon>
        <taxon>Bemisia</taxon>
    </lineage>
</organism>
<dbReference type="KEGG" id="btab:109039677"/>
<gene>
    <name evidence="2" type="ORF">BEMITA_LOCUS11132</name>
</gene>
<sequence length="142" mass="16336">MKSFSDLKTALKADFHQIVAKKVLKYANSYQLESKNKFCPEKVERILHEVVAESVTVDTRYDAVESPKMALKLSADLRERVKDLQFDRYKLVCVIQISEKAGQGLLTLSQALWDENRDSYALFTFENYHLTISAAVYALYCE</sequence>
<dbReference type="PANTHER" id="PTHR21255:SF65">
    <property type="entry name" value="TCTEX1 DOMAIN-CONTAINING PROTEIN 2"/>
    <property type="match status" value="1"/>
</dbReference>
<dbReference type="GO" id="GO:0007018">
    <property type="term" value="P:microtubule-based movement"/>
    <property type="evidence" value="ECO:0007669"/>
    <property type="project" value="TreeGrafter"/>
</dbReference>
<dbReference type="Proteomes" id="UP001152759">
    <property type="component" value="Chromosome 7"/>
</dbReference>
<accession>A0A9P0AIM7</accession>
<dbReference type="PANTHER" id="PTHR21255">
    <property type="entry name" value="T-COMPLEX-ASSOCIATED-TESTIS-EXPRESSED 1/ DYNEIN LIGHT CHAIN"/>
    <property type="match status" value="1"/>
</dbReference>
<comment type="similarity">
    <text evidence="1">Belongs to the dynein light chain Tctex-type family.</text>
</comment>
<dbReference type="EMBL" id="OU963868">
    <property type="protein sequence ID" value="CAH0392635.1"/>
    <property type="molecule type" value="Genomic_DNA"/>
</dbReference>
<reference evidence="2" key="1">
    <citation type="submission" date="2021-12" db="EMBL/GenBank/DDBJ databases">
        <authorList>
            <person name="King R."/>
        </authorList>
    </citation>
    <scope>NUCLEOTIDE SEQUENCE</scope>
</reference>
<evidence type="ECO:0000313" key="3">
    <source>
        <dbReference type="Proteomes" id="UP001152759"/>
    </source>
</evidence>
<protein>
    <submittedName>
        <fullName evidence="2">Uncharacterized protein</fullName>
    </submittedName>
</protein>
<evidence type="ECO:0000256" key="1">
    <source>
        <dbReference type="ARBA" id="ARBA00005361"/>
    </source>
</evidence>
<keyword evidence="3" id="KW-1185">Reference proteome</keyword>
<dbReference type="Gene3D" id="3.30.1140.40">
    <property type="entry name" value="Tctex-1"/>
    <property type="match status" value="1"/>
</dbReference>
<dbReference type="GO" id="GO:0005737">
    <property type="term" value="C:cytoplasm"/>
    <property type="evidence" value="ECO:0007669"/>
    <property type="project" value="TreeGrafter"/>
</dbReference>
<name>A0A9P0AIM7_BEMTA</name>
<dbReference type="GO" id="GO:0045505">
    <property type="term" value="F:dynein intermediate chain binding"/>
    <property type="evidence" value="ECO:0007669"/>
    <property type="project" value="TreeGrafter"/>
</dbReference>
<dbReference type="OrthoDB" id="10248487at2759"/>
<proteinExistence type="inferred from homology"/>
<dbReference type="GO" id="GO:0005868">
    <property type="term" value="C:cytoplasmic dynein complex"/>
    <property type="evidence" value="ECO:0007669"/>
    <property type="project" value="TreeGrafter"/>
</dbReference>
<dbReference type="Pfam" id="PF03645">
    <property type="entry name" value="Tctex-1"/>
    <property type="match status" value="1"/>
</dbReference>
<dbReference type="AlphaFoldDB" id="A0A9P0AIM7"/>